<proteinExistence type="predicted"/>
<dbReference type="InterPro" id="IPR005325">
    <property type="entry name" value="DUF308_memb"/>
</dbReference>
<reference evidence="2 3" key="1">
    <citation type="submission" date="2018-08" db="EMBL/GenBank/DDBJ databases">
        <title>A genome reference for cultivated species of the human gut microbiota.</title>
        <authorList>
            <person name="Zou Y."/>
            <person name="Xue W."/>
            <person name="Luo G."/>
        </authorList>
    </citation>
    <scope>NUCLEOTIDE SEQUENCE [LARGE SCALE GENOMIC DNA]</scope>
    <source>
        <strain evidence="2 3">AM30-5LB</strain>
    </source>
</reference>
<evidence type="ECO:0000313" key="3">
    <source>
        <dbReference type="Proteomes" id="UP000286050"/>
    </source>
</evidence>
<sequence>MREFIDDEGERHIDPFCFDEFGLIDRGVKAVRFLYGVTGVVGLIGGGALLIWPVKTLVVLAVILGAYFIIASVVRIGVAVGTPFMPAGWRALNILSSLLLLFCGIIMLKNQTASAAALATLAAIAIGFGWIIEGVVTLVETGMVHNRGLSIISGVLSIVAGIAVFMFPLESIDLMIVFSGIALAVLGGMLLVRAFTFGKIAR</sequence>
<feature type="transmembrane region" description="Helical" evidence="1">
    <location>
        <begin position="90"/>
        <end position="108"/>
    </location>
</feature>
<protein>
    <submittedName>
        <fullName evidence="2">HdeD family acid-resistance protein</fullName>
    </submittedName>
</protein>
<evidence type="ECO:0000313" key="2">
    <source>
        <dbReference type="EMBL" id="RHD56581.1"/>
    </source>
</evidence>
<dbReference type="RefSeq" id="WP_118271632.1">
    <property type="nucleotide sequence ID" value="NZ_QSJI01000002.1"/>
</dbReference>
<evidence type="ECO:0000256" key="1">
    <source>
        <dbReference type="SAM" id="Phobius"/>
    </source>
</evidence>
<organism evidence="2 3">
    <name type="scientific">Collinsella intestinalis</name>
    <dbReference type="NCBI Taxonomy" id="147207"/>
    <lineage>
        <taxon>Bacteria</taxon>
        <taxon>Bacillati</taxon>
        <taxon>Actinomycetota</taxon>
        <taxon>Coriobacteriia</taxon>
        <taxon>Coriobacteriales</taxon>
        <taxon>Coriobacteriaceae</taxon>
        <taxon>Collinsella</taxon>
    </lineage>
</organism>
<dbReference type="Proteomes" id="UP000286050">
    <property type="component" value="Unassembled WGS sequence"/>
</dbReference>
<accession>A0A414FYF1</accession>
<dbReference type="EMBL" id="QSJI01000002">
    <property type="protein sequence ID" value="RHD56581.1"/>
    <property type="molecule type" value="Genomic_DNA"/>
</dbReference>
<feature type="transmembrane region" description="Helical" evidence="1">
    <location>
        <begin position="114"/>
        <end position="136"/>
    </location>
</feature>
<comment type="caution">
    <text evidence="2">The sequence shown here is derived from an EMBL/GenBank/DDBJ whole genome shotgun (WGS) entry which is preliminary data.</text>
</comment>
<feature type="transmembrane region" description="Helical" evidence="1">
    <location>
        <begin position="33"/>
        <end position="52"/>
    </location>
</feature>
<keyword evidence="1" id="KW-0812">Transmembrane</keyword>
<keyword evidence="1" id="KW-0472">Membrane</keyword>
<feature type="transmembrane region" description="Helical" evidence="1">
    <location>
        <begin position="58"/>
        <end position="78"/>
    </location>
</feature>
<keyword evidence="1" id="KW-1133">Transmembrane helix</keyword>
<name>A0A414FYF1_9ACTN</name>
<feature type="transmembrane region" description="Helical" evidence="1">
    <location>
        <begin position="148"/>
        <end position="169"/>
    </location>
</feature>
<gene>
    <name evidence="2" type="ORF">DW787_03305</name>
</gene>
<dbReference type="Pfam" id="PF03729">
    <property type="entry name" value="DUF308"/>
    <property type="match status" value="2"/>
</dbReference>
<dbReference type="AlphaFoldDB" id="A0A414FYF1"/>
<feature type="transmembrane region" description="Helical" evidence="1">
    <location>
        <begin position="175"/>
        <end position="196"/>
    </location>
</feature>